<dbReference type="PANTHER" id="PTHR33164">
    <property type="entry name" value="TRANSCRIPTIONAL REGULATOR, MARR FAMILY"/>
    <property type="match status" value="1"/>
</dbReference>
<gene>
    <name evidence="7" type="ORF">EYR15_04695</name>
</gene>
<dbReference type="PROSITE" id="PS50995">
    <property type="entry name" value="HTH_MARR_2"/>
    <property type="match status" value="1"/>
</dbReference>
<evidence type="ECO:0000313" key="7">
    <source>
        <dbReference type="EMBL" id="TBN54156.1"/>
    </source>
</evidence>
<keyword evidence="2" id="KW-0963">Cytoplasm</keyword>
<accession>A0A4V2JE76</accession>
<evidence type="ECO:0000256" key="4">
    <source>
        <dbReference type="ARBA" id="ARBA00023125"/>
    </source>
</evidence>
<dbReference type="InterPro" id="IPR036388">
    <property type="entry name" value="WH-like_DNA-bd_sf"/>
</dbReference>
<comment type="caution">
    <text evidence="7">The sequence shown here is derived from an EMBL/GenBank/DDBJ whole genome shotgun (WGS) entry which is preliminary data.</text>
</comment>
<evidence type="ECO:0000256" key="3">
    <source>
        <dbReference type="ARBA" id="ARBA00023015"/>
    </source>
</evidence>
<dbReference type="AlphaFoldDB" id="A0A4V2JE76"/>
<dbReference type="GO" id="GO:0003700">
    <property type="term" value="F:DNA-binding transcription factor activity"/>
    <property type="evidence" value="ECO:0007669"/>
    <property type="project" value="InterPro"/>
</dbReference>
<evidence type="ECO:0000256" key="1">
    <source>
        <dbReference type="ARBA" id="ARBA00004496"/>
    </source>
</evidence>
<dbReference type="InterPro" id="IPR036390">
    <property type="entry name" value="WH_DNA-bd_sf"/>
</dbReference>
<dbReference type="InterPro" id="IPR011991">
    <property type="entry name" value="ArsR-like_HTH"/>
</dbReference>
<dbReference type="InterPro" id="IPR039422">
    <property type="entry name" value="MarR/SlyA-like"/>
</dbReference>
<dbReference type="InterPro" id="IPR055166">
    <property type="entry name" value="Transc_reg_Sar_Rot_HTH"/>
</dbReference>
<dbReference type="OrthoDB" id="9806864at2"/>
<dbReference type="InterPro" id="IPR000835">
    <property type="entry name" value="HTH_MarR-typ"/>
</dbReference>
<dbReference type="EMBL" id="SIUB01000002">
    <property type="protein sequence ID" value="TBN54156.1"/>
    <property type="molecule type" value="Genomic_DNA"/>
</dbReference>
<keyword evidence="3" id="KW-0805">Transcription regulation</keyword>
<name>A0A4V2JE76_9HYPH</name>
<protein>
    <submittedName>
        <fullName evidence="7">MarR family transcriptional regulator</fullName>
    </submittedName>
</protein>
<reference evidence="7 8" key="1">
    <citation type="submission" date="2019-02" db="EMBL/GenBank/DDBJ databases">
        <title>Hansschlegelia quercus sp. nov., a novel methylotrophic bacterium from buds of oak (Quercus robur L.).</title>
        <authorList>
            <person name="Agafonova N.V."/>
            <person name="Kaparullina E.N."/>
            <person name="Grouzdev D.S."/>
            <person name="Doronina N.V."/>
        </authorList>
    </citation>
    <scope>NUCLEOTIDE SEQUENCE [LARGE SCALE GENOMIC DNA]</scope>
    <source>
        <strain evidence="7 8">Dub</strain>
    </source>
</reference>
<dbReference type="PANTHER" id="PTHR33164:SF5">
    <property type="entry name" value="ORGANIC HYDROPEROXIDE RESISTANCE TRANSCRIPTIONAL REGULATOR"/>
    <property type="match status" value="1"/>
</dbReference>
<keyword evidence="5" id="KW-0804">Transcription</keyword>
<dbReference type="Gene3D" id="1.10.10.10">
    <property type="entry name" value="Winged helix-like DNA-binding domain superfamily/Winged helix DNA-binding domain"/>
    <property type="match status" value="1"/>
</dbReference>
<sequence>MSASQPSLRLQDQLCYAVYSTAIAINRVYKPALDTLGLTYPQYLALLVLWEEDGLTVKAIADRLMLESSTLTPLLKRLEASGYVARRRSEEDERQVIVKLTSKGQALKERAPCVPLSLLSSSRLSVSELKRLNGDVQALRDALAAKLAEAA</sequence>
<keyword evidence="8" id="KW-1185">Reference proteome</keyword>
<evidence type="ECO:0000256" key="2">
    <source>
        <dbReference type="ARBA" id="ARBA00022490"/>
    </source>
</evidence>
<dbReference type="SMART" id="SM00347">
    <property type="entry name" value="HTH_MARR"/>
    <property type="match status" value="1"/>
</dbReference>
<dbReference type="SUPFAM" id="SSF46785">
    <property type="entry name" value="Winged helix' DNA-binding domain"/>
    <property type="match status" value="1"/>
</dbReference>
<dbReference type="Proteomes" id="UP000291613">
    <property type="component" value="Unassembled WGS sequence"/>
</dbReference>
<dbReference type="PRINTS" id="PR00598">
    <property type="entry name" value="HTHMARR"/>
</dbReference>
<comment type="subcellular location">
    <subcellularLocation>
        <location evidence="1">Cytoplasm</location>
    </subcellularLocation>
</comment>
<keyword evidence="4" id="KW-0238">DNA-binding</keyword>
<dbReference type="GO" id="GO:0006950">
    <property type="term" value="P:response to stress"/>
    <property type="evidence" value="ECO:0007669"/>
    <property type="project" value="TreeGrafter"/>
</dbReference>
<organism evidence="7 8">
    <name type="scientific">Hansschlegelia quercus</name>
    <dbReference type="NCBI Taxonomy" id="2528245"/>
    <lineage>
        <taxon>Bacteria</taxon>
        <taxon>Pseudomonadati</taxon>
        <taxon>Pseudomonadota</taxon>
        <taxon>Alphaproteobacteria</taxon>
        <taxon>Hyphomicrobiales</taxon>
        <taxon>Methylopilaceae</taxon>
        <taxon>Hansschlegelia</taxon>
    </lineage>
</organism>
<dbReference type="GO" id="GO:0003677">
    <property type="term" value="F:DNA binding"/>
    <property type="evidence" value="ECO:0007669"/>
    <property type="project" value="UniProtKB-KW"/>
</dbReference>
<evidence type="ECO:0000259" key="6">
    <source>
        <dbReference type="PROSITE" id="PS50995"/>
    </source>
</evidence>
<feature type="domain" description="HTH marR-type" evidence="6">
    <location>
        <begin position="11"/>
        <end position="141"/>
    </location>
</feature>
<dbReference type="Pfam" id="PF22381">
    <property type="entry name" value="Staph_reg_Sar_Rot"/>
    <property type="match status" value="1"/>
</dbReference>
<evidence type="ECO:0000313" key="8">
    <source>
        <dbReference type="Proteomes" id="UP000291613"/>
    </source>
</evidence>
<dbReference type="GO" id="GO:0005737">
    <property type="term" value="C:cytoplasm"/>
    <property type="evidence" value="ECO:0007669"/>
    <property type="project" value="UniProtKB-SubCell"/>
</dbReference>
<dbReference type="FunFam" id="1.10.10.10:FF:000163">
    <property type="entry name" value="MarR family transcriptional regulator"/>
    <property type="match status" value="1"/>
</dbReference>
<proteinExistence type="predicted"/>
<dbReference type="RefSeq" id="WP_131001749.1">
    <property type="nucleotide sequence ID" value="NZ_JBHSZR010000005.1"/>
</dbReference>
<dbReference type="CDD" id="cd00090">
    <property type="entry name" value="HTH_ARSR"/>
    <property type="match status" value="1"/>
</dbReference>
<evidence type="ECO:0000256" key="5">
    <source>
        <dbReference type="ARBA" id="ARBA00023163"/>
    </source>
</evidence>